<dbReference type="InterPro" id="IPR050484">
    <property type="entry name" value="Transf_Hexapept/Carb_Anhydrase"/>
</dbReference>
<dbReference type="CDD" id="cd04645">
    <property type="entry name" value="LbH_gamma_CA_like"/>
    <property type="match status" value="1"/>
</dbReference>
<dbReference type="Gene3D" id="2.160.10.10">
    <property type="entry name" value="Hexapeptide repeat proteins"/>
    <property type="match status" value="1"/>
</dbReference>
<reference evidence="1 2" key="1">
    <citation type="submission" date="2020-08" db="EMBL/GenBank/DDBJ databases">
        <title>Genomic Encyclopedia of Type Strains, Phase IV (KMG-IV): sequencing the most valuable type-strain genomes for metagenomic binning, comparative biology and taxonomic classification.</title>
        <authorList>
            <person name="Goeker M."/>
        </authorList>
    </citation>
    <scope>NUCLEOTIDE SEQUENCE [LARGE SCALE GENOMIC DNA]</scope>
    <source>
        <strain evidence="1 2">DSM 25481</strain>
    </source>
</reference>
<dbReference type="Pfam" id="PF00132">
    <property type="entry name" value="Hexapep"/>
    <property type="match status" value="1"/>
</dbReference>
<organism evidence="1 2">
    <name type="scientific">Hansschlegelia beijingensis</name>
    <dbReference type="NCBI Taxonomy" id="1133344"/>
    <lineage>
        <taxon>Bacteria</taxon>
        <taxon>Pseudomonadati</taxon>
        <taxon>Pseudomonadota</taxon>
        <taxon>Alphaproteobacteria</taxon>
        <taxon>Hyphomicrobiales</taxon>
        <taxon>Methylopilaceae</taxon>
        <taxon>Hansschlegelia</taxon>
    </lineage>
</organism>
<protein>
    <submittedName>
        <fullName evidence="1">Carbonic anhydrase/acetyltransferase-like protein (Isoleucine patch superfamily)</fullName>
    </submittedName>
</protein>
<dbReference type="SUPFAM" id="SSF51161">
    <property type="entry name" value="Trimeric LpxA-like enzymes"/>
    <property type="match status" value="1"/>
</dbReference>
<proteinExistence type="predicted"/>
<dbReference type="Proteomes" id="UP000528964">
    <property type="component" value="Unassembled WGS sequence"/>
</dbReference>
<dbReference type="InterPro" id="IPR011004">
    <property type="entry name" value="Trimer_LpxA-like_sf"/>
</dbReference>
<dbReference type="InterPro" id="IPR047324">
    <property type="entry name" value="LbH_gamma_CA-like"/>
</dbReference>
<dbReference type="GO" id="GO:0016740">
    <property type="term" value="F:transferase activity"/>
    <property type="evidence" value="ECO:0007669"/>
    <property type="project" value="UniProtKB-KW"/>
</dbReference>
<sequence>MALYSLGGVSPRTPANGRFFVAESAVVVGDVILEEDASVWFGSVLRGDNEPITIGARSNVQDGCVLHTDPGFPLVIGEDCSLGHGAIVHGCTIGDCSLIGMGATVLNGAKIGRYCLVGAGALVTEGKEFPDFSMIIGAPARVVKTLGPEFEVRQLGSAARYVANGRRFREGMARVG</sequence>
<dbReference type="PANTHER" id="PTHR13061:SF29">
    <property type="entry name" value="GAMMA CARBONIC ANHYDRASE-LIKE 1, MITOCHONDRIAL-RELATED"/>
    <property type="match status" value="1"/>
</dbReference>
<dbReference type="RefSeq" id="WP_183393796.1">
    <property type="nucleotide sequence ID" value="NZ_JACIDR010000001.1"/>
</dbReference>
<dbReference type="AlphaFoldDB" id="A0A7W6CX76"/>
<accession>A0A7W6CX76</accession>
<evidence type="ECO:0000313" key="1">
    <source>
        <dbReference type="EMBL" id="MBB3971964.1"/>
    </source>
</evidence>
<keyword evidence="2" id="KW-1185">Reference proteome</keyword>
<dbReference type="InterPro" id="IPR001451">
    <property type="entry name" value="Hexapep"/>
</dbReference>
<comment type="caution">
    <text evidence="1">The sequence shown here is derived from an EMBL/GenBank/DDBJ whole genome shotgun (WGS) entry which is preliminary data.</text>
</comment>
<gene>
    <name evidence="1" type="ORF">GGR24_000597</name>
</gene>
<name>A0A7W6CX76_9HYPH</name>
<evidence type="ECO:0000313" key="2">
    <source>
        <dbReference type="Proteomes" id="UP000528964"/>
    </source>
</evidence>
<dbReference type="PANTHER" id="PTHR13061">
    <property type="entry name" value="DYNACTIN SUBUNIT P25"/>
    <property type="match status" value="1"/>
</dbReference>
<dbReference type="EMBL" id="JACIDR010000001">
    <property type="protein sequence ID" value="MBB3971964.1"/>
    <property type="molecule type" value="Genomic_DNA"/>
</dbReference>
<keyword evidence="1" id="KW-0808">Transferase</keyword>